<reference evidence="5" key="1">
    <citation type="submission" date="2021-12" db="EMBL/GenBank/DDBJ databases">
        <authorList>
            <person name="King R."/>
        </authorList>
    </citation>
    <scope>NUCLEOTIDE SEQUENCE</scope>
</reference>
<keyword evidence="1" id="KW-0472">Membrane</keyword>
<dbReference type="AlphaFoldDB" id="A0A9P0AMG4"/>
<evidence type="ECO:0000313" key="5">
    <source>
        <dbReference type="EMBL" id="CAH0394969.1"/>
    </source>
</evidence>
<evidence type="ECO:0000259" key="3">
    <source>
        <dbReference type="Pfam" id="PF23070"/>
    </source>
</evidence>
<keyword evidence="1" id="KW-0812">Transmembrane</keyword>
<dbReference type="PANTHER" id="PTHR22255">
    <property type="entry name" value="LP06548P"/>
    <property type="match status" value="1"/>
</dbReference>
<feature type="domain" description="DUF7042" evidence="2">
    <location>
        <begin position="134"/>
        <end position="269"/>
    </location>
</feature>
<feature type="domain" description="DUF7043" evidence="3">
    <location>
        <begin position="276"/>
        <end position="382"/>
    </location>
</feature>
<dbReference type="Proteomes" id="UP001152759">
    <property type="component" value="Chromosome 8"/>
</dbReference>
<dbReference type="InterPro" id="IPR055471">
    <property type="entry name" value="DUF7043"/>
</dbReference>
<evidence type="ECO:0000259" key="4">
    <source>
        <dbReference type="Pfam" id="PF23071"/>
    </source>
</evidence>
<dbReference type="Pfam" id="PF23071">
    <property type="entry name" value="DUF7044"/>
    <property type="match status" value="1"/>
</dbReference>
<dbReference type="EMBL" id="OU963869">
    <property type="protein sequence ID" value="CAH0394969.1"/>
    <property type="molecule type" value="Genomic_DNA"/>
</dbReference>
<organism evidence="5 6">
    <name type="scientific">Bemisia tabaci</name>
    <name type="common">Sweetpotato whitefly</name>
    <name type="synonym">Aleurodes tabaci</name>
    <dbReference type="NCBI Taxonomy" id="7038"/>
    <lineage>
        <taxon>Eukaryota</taxon>
        <taxon>Metazoa</taxon>
        <taxon>Ecdysozoa</taxon>
        <taxon>Arthropoda</taxon>
        <taxon>Hexapoda</taxon>
        <taxon>Insecta</taxon>
        <taxon>Pterygota</taxon>
        <taxon>Neoptera</taxon>
        <taxon>Paraneoptera</taxon>
        <taxon>Hemiptera</taxon>
        <taxon>Sternorrhyncha</taxon>
        <taxon>Aleyrodoidea</taxon>
        <taxon>Aleyrodidae</taxon>
        <taxon>Aleyrodinae</taxon>
        <taxon>Bemisia</taxon>
    </lineage>
</organism>
<keyword evidence="6" id="KW-1185">Reference proteome</keyword>
<feature type="transmembrane region" description="Helical" evidence="1">
    <location>
        <begin position="6"/>
        <end position="25"/>
    </location>
</feature>
<dbReference type="OrthoDB" id="9979716at2759"/>
<evidence type="ECO:0000259" key="2">
    <source>
        <dbReference type="Pfam" id="PF23069"/>
    </source>
</evidence>
<dbReference type="InterPro" id="IPR055470">
    <property type="entry name" value="DUF7042"/>
</dbReference>
<keyword evidence="1" id="KW-1133">Transmembrane helix</keyword>
<dbReference type="PANTHER" id="PTHR22255:SF9">
    <property type="entry name" value="LP06548P"/>
    <property type="match status" value="1"/>
</dbReference>
<name>A0A9P0AMG4_BEMTA</name>
<accession>A0A9P0AMG4</accession>
<dbReference type="Pfam" id="PF23069">
    <property type="entry name" value="DUF7042"/>
    <property type="match status" value="1"/>
</dbReference>
<proteinExistence type="predicted"/>
<evidence type="ECO:0000256" key="1">
    <source>
        <dbReference type="SAM" id="Phobius"/>
    </source>
</evidence>
<sequence length="568" mass="64433">MKWKNAFYSCYLGSLIIIAHFFSLFSSTHACKFPKEWHGEWFDSDQKTSITINENSFGAKGSCYNSDRSPYYLMEQKSSGQTFYQCLLILLNQENVIQFRETWAEQFDTPPTSSICSELDVNNPLHYLFRVDAKPTACPFINPPFSFYYTKGESRACDNPPSKISACADNSKLLLHYSACTDIQGSESYLEELTCLGTWRIGSSAYLVAKVHDRNEPNFYDSGKYKCYLYENITDPKDNKVVGYKIAQSEASCSGLSSINDGATMMTLRREVQRHVNCKFPSWIVEQKKWRALNAPIEYTFSSSNATKVSSGRESTVVCHSIEASENLKHSFIVVKVMTGCDVSYKCMLFQRRDPHIMEIQEASQGEDNYIDTCHDSKFDPSTLPLVTYVTENLPPRKCPLLPKLVSVPEVKTCKEEVYHQVSIGCGPKPEKVEFKQPDQCQNHTAVGTYLEFMCHGHWEAKRINSSEVVGYILGTPLRTDKDKYICFSYTKKNEVYSLRATTPTCYESRALFTFQLKSNGHCQAVETRSGNDIDGDGESWESANKSATLVISALHFVIAYLLSIHIR</sequence>
<protein>
    <submittedName>
        <fullName evidence="5">Uncharacterized protein</fullName>
    </submittedName>
</protein>
<gene>
    <name evidence="5" type="ORF">BEMITA_LOCUS13212</name>
</gene>
<dbReference type="InterPro" id="IPR055472">
    <property type="entry name" value="DUF7044"/>
</dbReference>
<evidence type="ECO:0000313" key="6">
    <source>
        <dbReference type="Proteomes" id="UP001152759"/>
    </source>
</evidence>
<dbReference type="KEGG" id="btab:109038343"/>
<feature type="domain" description="DUF7044" evidence="4">
    <location>
        <begin position="30"/>
        <end position="117"/>
    </location>
</feature>
<dbReference type="Pfam" id="PF23070">
    <property type="entry name" value="DUF7043"/>
    <property type="match status" value="1"/>
</dbReference>